<feature type="compositionally biased region" description="Polar residues" evidence="1">
    <location>
        <begin position="66"/>
        <end position="77"/>
    </location>
</feature>
<feature type="compositionally biased region" description="Pro residues" evidence="1">
    <location>
        <begin position="9"/>
        <end position="42"/>
    </location>
</feature>
<sequence>MDEYHPTPFTTPPPVPPRPLYHPAPCTTPPSVPPRPLYHPAPCTTPPSVPPCPLYQPALCTSLSPYHSNPQRPTAVSHSVYLQRDAGRPPGERPLPGGVFSSVCWQRKTGPTGGRRRRRRNAFILKQCFYSEVQNQNQNQLY</sequence>
<evidence type="ECO:0000256" key="1">
    <source>
        <dbReference type="SAM" id="MobiDB-lite"/>
    </source>
</evidence>
<keyword evidence="3" id="KW-1185">Reference proteome</keyword>
<dbReference type="Proteomes" id="UP000327493">
    <property type="component" value="Chromosome 15"/>
</dbReference>
<gene>
    <name evidence="2" type="ORF">FQN60_004469</name>
</gene>
<organism evidence="2 3">
    <name type="scientific">Etheostoma spectabile</name>
    <name type="common">orangethroat darter</name>
    <dbReference type="NCBI Taxonomy" id="54343"/>
    <lineage>
        <taxon>Eukaryota</taxon>
        <taxon>Metazoa</taxon>
        <taxon>Chordata</taxon>
        <taxon>Craniata</taxon>
        <taxon>Vertebrata</taxon>
        <taxon>Euteleostomi</taxon>
        <taxon>Actinopterygii</taxon>
        <taxon>Neopterygii</taxon>
        <taxon>Teleostei</taxon>
        <taxon>Neoteleostei</taxon>
        <taxon>Acanthomorphata</taxon>
        <taxon>Eupercaria</taxon>
        <taxon>Perciformes</taxon>
        <taxon>Percoidei</taxon>
        <taxon>Percidae</taxon>
        <taxon>Etheostomatinae</taxon>
        <taxon>Etheostoma</taxon>
    </lineage>
</organism>
<accession>A0A5J5CZQ0</accession>
<feature type="region of interest" description="Disordered" evidence="1">
    <location>
        <begin position="1"/>
        <end position="42"/>
    </location>
</feature>
<dbReference type="AlphaFoldDB" id="A0A5J5CZQ0"/>
<evidence type="ECO:0000313" key="3">
    <source>
        <dbReference type="Proteomes" id="UP000327493"/>
    </source>
</evidence>
<proteinExistence type="predicted"/>
<comment type="caution">
    <text evidence="2">The sequence shown here is derived from an EMBL/GenBank/DDBJ whole genome shotgun (WGS) entry which is preliminary data.</text>
</comment>
<evidence type="ECO:0000313" key="2">
    <source>
        <dbReference type="EMBL" id="KAA8585775.1"/>
    </source>
</evidence>
<feature type="region of interest" description="Disordered" evidence="1">
    <location>
        <begin position="66"/>
        <end position="118"/>
    </location>
</feature>
<dbReference type="EMBL" id="VOFY01000015">
    <property type="protein sequence ID" value="KAA8585775.1"/>
    <property type="molecule type" value="Genomic_DNA"/>
</dbReference>
<protein>
    <submittedName>
        <fullName evidence="2">Uncharacterized protein</fullName>
    </submittedName>
</protein>
<name>A0A5J5CZQ0_9PERO</name>
<reference evidence="2 3" key="1">
    <citation type="submission" date="2019-08" db="EMBL/GenBank/DDBJ databases">
        <title>A chromosome-level genome assembly, high-density linkage maps, and genome scans reveal the genomic architecture of hybrid incompatibilities underlying speciation via character displacement in darters (Percidae: Etheostominae).</title>
        <authorList>
            <person name="Moran R.L."/>
            <person name="Catchen J.M."/>
            <person name="Fuller R.C."/>
        </authorList>
    </citation>
    <scope>NUCLEOTIDE SEQUENCE [LARGE SCALE GENOMIC DNA]</scope>
    <source>
        <strain evidence="2">EspeVRDwgs_2016</strain>
        <tissue evidence="2">Muscle</tissue>
    </source>
</reference>